<dbReference type="Proteomes" id="UP000887159">
    <property type="component" value="Unassembled WGS sequence"/>
</dbReference>
<protein>
    <submittedName>
        <fullName evidence="1">Uncharacterized protein</fullName>
    </submittedName>
</protein>
<organism evidence="1 2">
    <name type="scientific">Trichonephila clavipes</name>
    <name type="common">Golden silk orbweaver</name>
    <name type="synonym">Nephila clavipes</name>
    <dbReference type="NCBI Taxonomy" id="2585209"/>
    <lineage>
        <taxon>Eukaryota</taxon>
        <taxon>Metazoa</taxon>
        <taxon>Ecdysozoa</taxon>
        <taxon>Arthropoda</taxon>
        <taxon>Chelicerata</taxon>
        <taxon>Arachnida</taxon>
        <taxon>Araneae</taxon>
        <taxon>Araneomorphae</taxon>
        <taxon>Entelegynae</taxon>
        <taxon>Araneoidea</taxon>
        <taxon>Nephilidae</taxon>
        <taxon>Trichonephila</taxon>
    </lineage>
</organism>
<comment type="caution">
    <text evidence="1">The sequence shown here is derived from an EMBL/GenBank/DDBJ whole genome shotgun (WGS) entry which is preliminary data.</text>
</comment>
<proteinExistence type="predicted"/>
<dbReference type="AlphaFoldDB" id="A0A8X6VR57"/>
<keyword evidence="2" id="KW-1185">Reference proteome</keyword>
<sequence length="70" mass="7670">MDVCKCIVPSLNGCTINSRKSFRAVGGRGERWEATDSPPGCSPSKLGWIRAKSFCHLHGVQGYGQRQAYI</sequence>
<evidence type="ECO:0000313" key="1">
    <source>
        <dbReference type="EMBL" id="GFY17390.1"/>
    </source>
</evidence>
<evidence type="ECO:0000313" key="2">
    <source>
        <dbReference type="Proteomes" id="UP000887159"/>
    </source>
</evidence>
<reference evidence="1" key="1">
    <citation type="submission" date="2020-08" db="EMBL/GenBank/DDBJ databases">
        <title>Multicomponent nature underlies the extraordinary mechanical properties of spider dragline silk.</title>
        <authorList>
            <person name="Kono N."/>
            <person name="Nakamura H."/>
            <person name="Mori M."/>
            <person name="Yoshida Y."/>
            <person name="Ohtoshi R."/>
            <person name="Malay A.D."/>
            <person name="Moran D.A.P."/>
            <person name="Tomita M."/>
            <person name="Numata K."/>
            <person name="Arakawa K."/>
        </authorList>
    </citation>
    <scope>NUCLEOTIDE SEQUENCE</scope>
</reference>
<gene>
    <name evidence="1" type="ORF">TNCV_658031</name>
</gene>
<dbReference type="EMBL" id="BMAU01021344">
    <property type="protein sequence ID" value="GFY17390.1"/>
    <property type="molecule type" value="Genomic_DNA"/>
</dbReference>
<name>A0A8X6VR57_TRICX</name>
<accession>A0A8X6VR57</accession>